<dbReference type="OrthoDB" id="5946219at2759"/>
<dbReference type="AlphaFoldDB" id="I3RSU1"/>
<dbReference type="Gene3D" id="2.60.200.10">
    <property type="match status" value="1"/>
</dbReference>
<dbReference type="GO" id="GO:0071144">
    <property type="term" value="C:heteromeric SMAD protein complex"/>
    <property type="evidence" value="ECO:0007669"/>
    <property type="project" value="TreeGrafter"/>
</dbReference>
<dbReference type="InterPro" id="IPR008984">
    <property type="entry name" value="SMAD_FHA_dom_sf"/>
</dbReference>
<protein>
    <submittedName>
        <fullName evidence="4">SMED-SMAD6/7-1</fullName>
    </submittedName>
</protein>
<dbReference type="InterPro" id="IPR013790">
    <property type="entry name" value="Dwarfin"/>
</dbReference>
<keyword evidence="2" id="KW-0804">Transcription</keyword>
<dbReference type="GO" id="GO:0140416">
    <property type="term" value="F:transcription regulator inhibitor activity"/>
    <property type="evidence" value="ECO:0007669"/>
    <property type="project" value="TreeGrafter"/>
</dbReference>
<dbReference type="PROSITE" id="PS51076">
    <property type="entry name" value="MH2"/>
    <property type="match status" value="1"/>
</dbReference>
<dbReference type="SUPFAM" id="SSF49879">
    <property type="entry name" value="SMAD/FHA domain"/>
    <property type="match status" value="1"/>
</dbReference>
<dbReference type="PANTHER" id="PTHR13703:SF54">
    <property type="entry name" value="MOTHERS AGAINST DECAPENTAPLEGIC HOMOLOG"/>
    <property type="match status" value="1"/>
</dbReference>
<dbReference type="Pfam" id="PF03166">
    <property type="entry name" value="MH2"/>
    <property type="match status" value="1"/>
</dbReference>
<name>I3RSU1_SCHMD</name>
<feature type="domain" description="MH2" evidence="3">
    <location>
        <begin position="149"/>
        <end position="340"/>
    </location>
</feature>
<reference evidence="4" key="1">
    <citation type="journal article" date="2012" name="Int. J. Dev. Biol.">
        <title>Inhibitory Smads and bone morphogenetic protein (BMP) modulate anterior photoreceptor cell number during planarian eye regeneration.</title>
        <authorList>
            <person name="Gonzalez-Sastre A."/>
            <person name="Molina M.D."/>
            <person name="Salo E."/>
        </authorList>
    </citation>
    <scope>NUCLEOTIDE SEQUENCE</scope>
</reference>
<evidence type="ECO:0000256" key="2">
    <source>
        <dbReference type="ARBA" id="ARBA00023163"/>
    </source>
</evidence>
<dbReference type="PANTHER" id="PTHR13703">
    <property type="entry name" value="SMAD"/>
    <property type="match status" value="1"/>
</dbReference>
<keyword evidence="1" id="KW-0805">Transcription regulation</keyword>
<evidence type="ECO:0000256" key="1">
    <source>
        <dbReference type="ARBA" id="ARBA00023015"/>
    </source>
</evidence>
<dbReference type="EMBL" id="JQ278719">
    <property type="protein sequence ID" value="AFK29379.1"/>
    <property type="molecule type" value="mRNA"/>
</dbReference>
<dbReference type="GO" id="GO:0030154">
    <property type="term" value="P:cell differentiation"/>
    <property type="evidence" value="ECO:0007669"/>
    <property type="project" value="TreeGrafter"/>
</dbReference>
<accession>I3RSU1</accession>
<dbReference type="InterPro" id="IPR001132">
    <property type="entry name" value="SMAD_dom_Dwarfin-type"/>
</dbReference>
<dbReference type="GO" id="GO:0006357">
    <property type="term" value="P:regulation of transcription by RNA polymerase II"/>
    <property type="evidence" value="ECO:0007669"/>
    <property type="project" value="TreeGrafter"/>
</dbReference>
<evidence type="ECO:0000259" key="3">
    <source>
        <dbReference type="PROSITE" id="PS51076"/>
    </source>
</evidence>
<proteinExistence type="evidence at transcript level"/>
<dbReference type="GO" id="GO:0060395">
    <property type="term" value="P:SMAD protein signal transduction"/>
    <property type="evidence" value="ECO:0007669"/>
    <property type="project" value="TreeGrafter"/>
</dbReference>
<sequence length="340" mass="39355">MKSNSILNISQDQINQETCLGSWTNFVYKRKLIKNIIYLMKTNNKSRFLTVQDCCKNILEILSKILAKLNIQQLKIFLEIAQSIHQFQSFSPIIPCIKGCSNLFRYFDIDYIKNILWITFRSSLLSGSNEIKFMSICSNRQDCINPFHWSLMKTVESMNVDQNILYDSYFFSSIQCNLRIKETIRPTKIITPAISSLSSVFIIYYQSCPSVTTDCKPDSLWQELGICIHQLNNRFVSLYNYTTQPIFISSICKEIQDHNFNKHDPYIPVYKILPNHSVNVFSLDQIDTIKLSQTSIPILNSGIFTVQISFGKGWGRGYSRSSFLYCPCRCEISIILPDSF</sequence>
<dbReference type="InterPro" id="IPR017855">
    <property type="entry name" value="SMAD-like_dom_sf"/>
</dbReference>
<dbReference type="GO" id="GO:0070411">
    <property type="term" value="F:I-SMAD binding"/>
    <property type="evidence" value="ECO:0007669"/>
    <property type="project" value="TreeGrafter"/>
</dbReference>
<evidence type="ECO:0000313" key="4">
    <source>
        <dbReference type="EMBL" id="AFK29379.1"/>
    </source>
</evidence>
<organism evidence="4">
    <name type="scientific">Schmidtea mediterranea</name>
    <name type="common">Freshwater planarian flatworm</name>
    <dbReference type="NCBI Taxonomy" id="79327"/>
    <lineage>
        <taxon>Eukaryota</taxon>
        <taxon>Metazoa</taxon>
        <taxon>Spiralia</taxon>
        <taxon>Lophotrochozoa</taxon>
        <taxon>Platyhelminthes</taxon>
        <taxon>Rhabditophora</taxon>
        <taxon>Seriata</taxon>
        <taxon>Tricladida</taxon>
        <taxon>Continenticola</taxon>
        <taxon>Geoplanoidea</taxon>
        <taxon>Dugesiidae</taxon>
        <taxon>Schmidtea</taxon>
    </lineage>
</organism>
<dbReference type="GO" id="GO:0009653">
    <property type="term" value="P:anatomical structure morphogenesis"/>
    <property type="evidence" value="ECO:0007669"/>
    <property type="project" value="TreeGrafter"/>
</dbReference>